<proteinExistence type="predicted"/>
<feature type="non-terminal residue" evidence="1">
    <location>
        <position position="328"/>
    </location>
</feature>
<sequence length="328" mass="39301">KVKIYELEDEFTQRLLGNVAPINYNIKETKVKVFEKNVEDKMAKYSFAEIGSKYEGGLVLEPNEFDITDLDKLLNEFLEILKMPIKDLITYLDTLDNNIKLTFDEQNLLVYYELKNQFETEVKDETYRRIGINNPDIVNLTEFDNVKEEVEDTITSSAYIIFSFTSDEESKKYQESDNFKYIINREAMRQYRDWIKPELEEFNICFDIWYQIFSYLTFIEQAKLRITCKLFNVVCSSYDINEEIHGFYEFVKESKVLIYRFKLTKDKKYIWIKNGDRMDKRELFRNKEVNYCCGGVNQISILNICDLDKVEELHMKYCDYCTDLNYCC</sequence>
<comment type="caution">
    <text evidence="1">The sequence shown here is derived from an EMBL/GenBank/DDBJ whole genome shotgun (WGS) entry which is preliminary data.</text>
</comment>
<feature type="non-terminal residue" evidence="1">
    <location>
        <position position="1"/>
    </location>
</feature>
<dbReference type="Proteomes" id="UP000789860">
    <property type="component" value="Unassembled WGS sequence"/>
</dbReference>
<gene>
    <name evidence="1" type="ORF">SCALOS_LOCUS4116</name>
</gene>
<organism evidence="1 2">
    <name type="scientific">Scutellospora calospora</name>
    <dbReference type="NCBI Taxonomy" id="85575"/>
    <lineage>
        <taxon>Eukaryota</taxon>
        <taxon>Fungi</taxon>
        <taxon>Fungi incertae sedis</taxon>
        <taxon>Mucoromycota</taxon>
        <taxon>Glomeromycotina</taxon>
        <taxon>Glomeromycetes</taxon>
        <taxon>Diversisporales</taxon>
        <taxon>Gigasporaceae</taxon>
        <taxon>Scutellospora</taxon>
    </lineage>
</organism>
<accession>A0ACA9LED9</accession>
<evidence type="ECO:0000313" key="2">
    <source>
        <dbReference type="Proteomes" id="UP000789860"/>
    </source>
</evidence>
<protein>
    <submittedName>
        <fullName evidence="1">8188_t:CDS:1</fullName>
    </submittedName>
</protein>
<name>A0ACA9LED9_9GLOM</name>
<evidence type="ECO:0000313" key="1">
    <source>
        <dbReference type="EMBL" id="CAG8522216.1"/>
    </source>
</evidence>
<dbReference type="EMBL" id="CAJVPM010005282">
    <property type="protein sequence ID" value="CAG8522216.1"/>
    <property type="molecule type" value="Genomic_DNA"/>
</dbReference>
<keyword evidence="2" id="KW-1185">Reference proteome</keyword>
<reference evidence="1" key="1">
    <citation type="submission" date="2021-06" db="EMBL/GenBank/DDBJ databases">
        <authorList>
            <person name="Kallberg Y."/>
            <person name="Tangrot J."/>
            <person name="Rosling A."/>
        </authorList>
    </citation>
    <scope>NUCLEOTIDE SEQUENCE</scope>
    <source>
        <strain evidence="1">AU212A</strain>
    </source>
</reference>